<dbReference type="Pfam" id="PF00472">
    <property type="entry name" value="RF-1"/>
    <property type="match status" value="1"/>
</dbReference>
<feature type="coiled-coil region" evidence="9">
    <location>
        <begin position="51"/>
        <end position="94"/>
    </location>
</feature>
<comment type="function">
    <text evidence="1 8">Peptide chain release factor 1 directs the termination of translation in response to the peptide chain termination codons UAG and UAA.</text>
</comment>
<keyword evidence="12" id="KW-1185">Reference proteome</keyword>
<dbReference type="InterPro" id="IPR005139">
    <property type="entry name" value="PCRF"/>
</dbReference>
<evidence type="ECO:0000256" key="9">
    <source>
        <dbReference type="SAM" id="Coils"/>
    </source>
</evidence>
<comment type="subcellular location">
    <subcellularLocation>
        <location evidence="2 8">Cytoplasm</location>
    </subcellularLocation>
</comment>
<keyword evidence="5 8" id="KW-0963">Cytoplasm</keyword>
<dbReference type="AlphaFoldDB" id="A0AB34AKC9"/>
<evidence type="ECO:0000256" key="7">
    <source>
        <dbReference type="ARBA" id="ARBA00050039"/>
    </source>
</evidence>
<evidence type="ECO:0000256" key="8">
    <source>
        <dbReference type="HAMAP-Rule" id="MF_00093"/>
    </source>
</evidence>
<dbReference type="FunFam" id="3.30.160.20:FF:000004">
    <property type="entry name" value="Peptide chain release factor 1"/>
    <property type="match status" value="1"/>
</dbReference>
<dbReference type="Pfam" id="PF03462">
    <property type="entry name" value="PCRF"/>
    <property type="match status" value="1"/>
</dbReference>
<keyword evidence="9" id="KW-0175">Coiled coil</keyword>
<evidence type="ECO:0000313" key="11">
    <source>
        <dbReference type="EMBL" id="GEQ03885.1"/>
    </source>
</evidence>
<evidence type="ECO:0000256" key="6">
    <source>
        <dbReference type="ARBA" id="ARBA00022917"/>
    </source>
</evidence>
<proteinExistence type="inferred from homology"/>
<evidence type="ECO:0000256" key="3">
    <source>
        <dbReference type="ARBA" id="ARBA00010835"/>
    </source>
</evidence>
<organism evidence="11 12">
    <name type="scientific">Staphylococcus ureilyticus</name>
    <name type="common">Staphylococcus cohnii subsp. urealyticus</name>
    <dbReference type="NCBI Taxonomy" id="94138"/>
    <lineage>
        <taxon>Bacteria</taxon>
        <taxon>Bacillati</taxon>
        <taxon>Bacillota</taxon>
        <taxon>Bacilli</taxon>
        <taxon>Bacillales</taxon>
        <taxon>Staphylococcaceae</taxon>
        <taxon>Staphylococcus</taxon>
        <taxon>Staphylococcus cohnii species complex</taxon>
    </lineage>
</organism>
<comment type="caution">
    <text evidence="11">The sequence shown here is derived from an EMBL/GenBank/DDBJ whole genome shotgun (WGS) entry which is preliminary data.</text>
</comment>
<sequence length="358" mass="40684">MFDQLDIVEERYEQLNEMLSDPEVVNNPDNLRKYSKEQADLQKTVEVYREYKQVKEDVTEIDDMLQETKDDEEVEMLKDEKQELSQRIPELEEELKFLLIPKDPNDEKDVIVEIRAAAGGDEAAIFAGDLFRMYSRYAEAHSYKTDIVEATESDHGGYKEISFSVSGTGAYSKLKYENGAHRVQRVPATESGGRIHTSTATVAVLPEVEDVEIEIRNEDIKVDTYRSSGAGGQHVNTTDSAVRITHIPTGVIATSSEKSQIQNREKAMKVLKARLFDMKLQEEQQKYAAQRKSAVGSGDRSERIRTYNYPQSRVTDHRIGLTLQKLEQVMEGKLDEIIDALTLAEQTDKLKELNDGEL</sequence>
<dbReference type="Gene3D" id="3.30.70.1660">
    <property type="match status" value="1"/>
</dbReference>
<dbReference type="HAMAP" id="MF_00093">
    <property type="entry name" value="Rel_fac_1"/>
    <property type="match status" value="1"/>
</dbReference>
<dbReference type="GeneID" id="78332868"/>
<evidence type="ECO:0000259" key="10">
    <source>
        <dbReference type="PROSITE" id="PS00745"/>
    </source>
</evidence>
<comment type="PTM">
    <text evidence="8">Methylated by PrmC. Methylation increases the termination efficiency of RF1.</text>
</comment>
<dbReference type="FunFam" id="3.30.70.1660:FF:000002">
    <property type="entry name" value="Peptide chain release factor 1"/>
    <property type="match status" value="1"/>
</dbReference>
<dbReference type="Gene3D" id="3.30.160.20">
    <property type="match status" value="1"/>
</dbReference>
<dbReference type="NCBIfam" id="TIGR00019">
    <property type="entry name" value="prfA"/>
    <property type="match status" value="1"/>
</dbReference>
<name>A0AB34AKC9_STAUR</name>
<dbReference type="NCBIfam" id="NF001859">
    <property type="entry name" value="PRK00591.1"/>
    <property type="match status" value="1"/>
</dbReference>
<reference evidence="11 12" key="1">
    <citation type="submission" date="2019-07" db="EMBL/GenBank/DDBJ databases">
        <title>Whole genome shotgun sequence of Staphylococcus cohnii subsp. urealyticus NBRC 109766.</title>
        <authorList>
            <person name="Hosoyama A."/>
            <person name="Uohara A."/>
            <person name="Ohji S."/>
            <person name="Ichikawa N."/>
        </authorList>
    </citation>
    <scope>NUCLEOTIDE SEQUENCE [LARGE SCALE GENOMIC DNA]</scope>
    <source>
        <strain evidence="11 12">NBRC 109766</strain>
    </source>
</reference>
<evidence type="ECO:0000256" key="1">
    <source>
        <dbReference type="ARBA" id="ARBA00002986"/>
    </source>
</evidence>
<evidence type="ECO:0000256" key="2">
    <source>
        <dbReference type="ARBA" id="ARBA00004496"/>
    </source>
</evidence>
<dbReference type="SUPFAM" id="SSF75620">
    <property type="entry name" value="Release factor"/>
    <property type="match status" value="1"/>
</dbReference>
<dbReference type="InterPro" id="IPR004373">
    <property type="entry name" value="RF-1"/>
</dbReference>
<evidence type="ECO:0000256" key="5">
    <source>
        <dbReference type="ARBA" id="ARBA00022490"/>
    </source>
</evidence>
<accession>A0AB34AKC9</accession>
<protein>
    <recommendedName>
        <fullName evidence="7 8">Peptide chain release factor 1</fullName>
        <shortName evidence="8">RF-1</shortName>
    </recommendedName>
</protein>
<dbReference type="InterPro" id="IPR045853">
    <property type="entry name" value="Pep_chain_release_fac_I_sf"/>
</dbReference>
<dbReference type="GO" id="GO:0016149">
    <property type="term" value="F:translation release factor activity, codon specific"/>
    <property type="evidence" value="ECO:0007669"/>
    <property type="project" value="UniProtKB-UniRule"/>
</dbReference>
<dbReference type="SMART" id="SM00937">
    <property type="entry name" value="PCRF"/>
    <property type="match status" value="1"/>
</dbReference>
<gene>
    <name evidence="8 11" type="primary">prfA</name>
    <name evidence="11" type="ORF">SCO02_23260</name>
</gene>
<dbReference type="InterPro" id="IPR000352">
    <property type="entry name" value="Pep_chain_release_fac_I"/>
</dbReference>
<evidence type="ECO:0000313" key="12">
    <source>
        <dbReference type="Proteomes" id="UP000321839"/>
    </source>
</evidence>
<dbReference type="GO" id="GO:0005829">
    <property type="term" value="C:cytosol"/>
    <property type="evidence" value="ECO:0007669"/>
    <property type="project" value="UniProtKB-ARBA"/>
</dbReference>
<evidence type="ECO:0000256" key="4">
    <source>
        <dbReference type="ARBA" id="ARBA00022481"/>
    </source>
</evidence>
<comment type="similarity">
    <text evidence="3 8">Belongs to the prokaryotic/mitochondrial release factor family.</text>
</comment>
<dbReference type="PROSITE" id="PS00745">
    <property type="entry name" value="RF_PROK_I"/>
    <property type="match status" value="1"/>
</dbReference>
<dbReference type="Proteomes" id="UP000321839">
    <property type="component" value="Unassembled WGS sequence"/>
</dbReference>
<keyword evidence="4 8" id="KW-0488">Methylation</keyword>
<dbReference type="InterPro" id="IPR050057">
    <property type="entry name" value="Prokaryotic/Mito_RF"/>
</dbReference>
<dbReference type="FunFam" id="3.30.70.1660:FF:000004">
    <property type="entry name" value="Peptide chain release factor 1"/>
    <property type="match status" value="1"/>
</dbReference>
<dbReference type="EMBL" id="BKAW01000014">
    <property type="protein sequence ID" value="GEQ03885.1"/>
    <property type="molecule type" value="Genomic_DNA"/>
</dbReference>
<dbReference type="PANTHER" id="PTHR43804:SF7">
    <property type="entry name" value="LD18447P"/>
    <property type="match status" value="1"/>
</dbReference>
<keyword evidence="6 8" id="KW-0648">Protein biosynthesis</keyword>
<feature type="modified residue" description="N5-methylglutamine" evidence="8">
    <location>
        <position position="233"/>
    </location>
</feature>
<feature type="domain" description="Prokaryotic-type class I peptide chain release factors" evidence="10">
    <location>
        <begin position="226"/>
        <end position="242"/>
    </location>
</feature>
<dbReference type="Gene3D" id="6.10.140.1950">
    <property type="match status" value="1"/>
</dbReference>
<dbReference type="RefSeq" id="WP_073346097.1">
    <property type="nucleotide sequence ID" value="NZ_BKAW01000014.1"/>
</dbReference>
<dbReference type="PANTHER" id="PTHR43804">
    <property type="entry name" value="LD18447P"/>
    <property type="match status" value="1"/>
</dbReference>